<evidence type="ECO:0000313" key="2">
    <source>
        <dbReference type="Proteomes" id="UP001064048"/>
    </source>
</evidence>
<comment type="caution">
    <text evidence="1">The sequence shown here is derived from an EMBL/GenBank/DDBJ whole genome shotgun (WGS) entry which is preliminary data.</text>
</comment>
<sequence>MEEELRCFVCKEFYREPVLLPCGHALCRVCAVGLQSPVHEADGAAATDYQEADKASVSSETDSGVVCGSRPNSYAGTPAATAYHNAAFSLTCPVCTKHVYLDDNGAEGLPPFRVMRTIVERFGGVTGAPPAEEACQMCEGERRAAIVRCEQCSVRYCAGCRDAWHPTRGPLAQHELRTLGTTCTDHGSPPVLYCNTCLVPICQRCVNERHSSHVTQPLSSAARAHKDSCEELERQIDQVCGEVARAVEARRDELVRAARASRAHAAAETRAATSQAAQRLREATALLHFSIEALKESDPAAFLQVGGILSARAQETAAALGARAPPPAPPALTLDADPVLRAVPPGAPTMAVELCAARGCSCTLAWRAPPAPRAVRGYVLELDDGLGGPFREVYCGRETICTVDGLHYASLYSARVKAFNGAGSDALGWAMYIDARRSWFVHGGAHAGRAARGAARGAAVGVLLDLTRGTLRFTVDDQPRYIL</sequence>
<gene>
    <name evidence="1" type="ORF">MSG28_006281</name>
</gene>
<evidence type="ECO:0000313" key="1">
    <source>
        <dbReference type="EMBL" id="KAI8422442.1"/>
    </source>
</evidence>
<dbReference type="EMBL" id="CM046110">
    <property type="protein sequence ID" value="KAI8422442.1"/>
    <property type="molecule type" value="Genomic_DNA"/>
</dbReference>
<name>A0ACC0JEA3_CHOFU</name>
<dbReference type="Proteomes" id="UP001064048">
    <property type="component" value="Chromosome 10"/>
</dbReference>
<keyword evidence="2" id="KW-1185">Reference proteome</keyword>
<protein>
    <submittedName>
        <fullName evidence="1">Uncharacterized protein</fullName>
    </submittedName>
</protein>
<accession>A0ACC0JEA3</accession>
<reference evidence="1 2" key="1">
    <citation type="journal article" date="2022" name="Genome Biol. Evol.">
        <title>The Spruce Budworm Genome: Reconstructing the Evolutionary History of Antifreeze Proteins.</title>
        <authorList>
            <person name="Beliveau C."/>
            <person name="Gagne P."/>
            <person name="Picq S."/>
            <person name="Vernygora O."/>
            <person name="Keeling C.I."/>
            <person name="Pinkney K."/>
            <person name="Doucet D."/>
            <person name="Wen F."/>
            <person name="Johnston J.S."/>
            <person name="Maaroufi H."/>
            <person name="Boyle B."/>
            <person name="Laroche J."/>
            <person name="Dewar K."/>
            <person name="Juretic N."/>
            <person name="Blackburn G."/>
            <person name="Nisole A."/>
            <person name="Brunet B."/>
            <person name="Brandao M."/>
            <person name="Lumley L."/>
            <person name="Duan J."/>
            <person name="Quan G."/>
            <person name="Lucarotti C.J."/>
            <person name="Roe A.D."/>
            <person name="Sperling F.A.H."/>
            <person name="Levesque R.C."/>
            <person name="Cusson M."/>
        </authorList>
    </citation>
    <scope>NUCLEOTIDE SEQUENCE [LARGE SCALE GENOMIC DNA]</scope>
    <source>
        <strain evidence="1">Glfc:IPQL:Cfum</strain>
    </source>
</reference>
<proteinExistence type="predicted"/>
<organism evidence="1 2">
    <name type="scientific">Choristoneura fumiferana</name>
    <name type="common">Spruce budworm moth</name>
    <name type="synonym">Archips fumiferana</name>
    <dbReference type="NCBI Taxonomy" id="7141"/>
    <lineage>
        <taxon>Eukaryota</taxon>
        <taxon>Metazoa</taxon>
        <taxon>Ecdysozoa</taxon>
        <taxon>Arthropoda</taxon>
        <taxon>Hexapoda</taxon>
        <taxon>Insecta</taxon>
        <taxon>Pterygota</taxon>
        <taxon>Neoptera</taxon>
        <taxon>Endopterygota</taxon>
        <taxon>Lepidoptera</taxon>
        <taxon>Glossata</taxon>
        <taxon>Ditrysia</taxon>
        <taxon>Tortricoidea</taxon>
        <taxon>Tortricidae</taxon>
        <taxon>Tortricinae</taxon>
        <taxon>Choristoneura</taxon>
    </lineage>
</organism>